<dbReference type="GO" id="GO:0005634">
    <property type="term" value="C:nucleus"/>
    <property type="evidence" value="ECO:0007669"/>
    <property type="project" value="InterPro"/>
</dbReference>
<evidence type="ECO:0000313" key="3">
    <source>
        <dbReference type="EMBL" id="VDO87389.1"/>
    </source>
</evidence>
<comment type="similarity">
    <text evidence="1 2">Belongs to the nucleosome assembly protein (NAP) family.</text>
</comment>
<evidence type="ECO:0000256" key="2">
    <source>
        <dbReference type="RuleBase" id="RU003876"/>
    </source>
</evidence>
<dbReference type="Proteomes" id="UP000050761">
    <property type="component" value="Unassembled WGS sequence"/>
</dbReference>
<accession>A0A183FSV6</accession>
<dbReference type="InterPro" id="IPR002164">
    <property type="entry name" value="NAP_family"/>
</dbReference>
<reference evidence="5" key="2">
    <citation type="submission" date="2019-09" db="UniProtKB">
        <authorList>
            <consortium name="WormBaseParasite"/>
        </authorList>
    </citation>
    <scope>IDENTIFICATION</scope>
</reference>
<dbReference type="Pfam" id="PF00956">
    <property type="entry name" value="NAP"/>
    <property type="match status" value="1"/>
</dbReference>
<dbReference type="AlphaFoldDB" id="A0A183FSV6"/>
<evidence type="ECO:0000313" key="4">
    <source>
        <dbReference type="Proteomes" id="UP000050761"/>
    </source>
</evidence>
<evidence type="ECO:0000313" key="5">
    <source>
        <dbReference type="WBParaSite" id="HPBE_0001108401-mRNA-1"/>
    </source>
</evidence>
<dbReference type="InterPro" id="IPR037231">
    <property type="entry name" value="NAP-like_sf"/>
</dbReference>
<keyword evidence="4" id="KW-1185">Reference proteome</keyword>
<dbReference type="GO" id="GO:0006334">
    <property type="term" value="P:nucleosome assembly"/>
    <property type="evidence" value="ECO:0007669"/>
    <property type="project" value="InterPro"/>
</dbReference>
<evidence type="ECO:0000256" key="1">
    <source>
        <dbReference type="ARBA" id="ARBA00009947"/>
    </source>
</evidence>
<dbReference type="OrthoDB" id="27325at2759"/>
<name>A0A183FSV6_HELPZ</name>
<dbReference type="SUPFAM" id="SSF143113">
    <property type="entry name" value="NAP-like"/>
    <property type="match status" value="1"/>
</dbReference>
<accession>A0A3P7ZAX0</accession>
<proteinExistence type="inferred from homology"/>
<protein>
    <submittedName>
        <fullName evidence="5">CS domain-containing protein</fullName>
    </submittedName>
</protein>
<reference evidence="3 4" key="1">
    <citation type="submission" date="2018-11" db="EMBL/GenBank/DDBJ databases">
        <authorList>
            <consortium name="Pathogen Informatics"/>
        </authorList>
    </citation>
    <scope>NUCLEOTIDE SEQUENCE [LARGE SCALE GENOMIC DNA]</scope>
</reference>
<sequence>MTQDLIQDHDEPILKHLTDITTTIEVYPHGFTMHFHFPPNEYFTNTVLKKQYFLKIKPDAEDPFSFDGLLVVRAIEDTIQWNGGKNNTKRVVKKKLKKGSNAGKFISKTI</sequence>
<dbReference type="WBParaSite" id="HPBE_0001108401-mRNA-1">
    <property type="protein sequence ID" value="HPBE_0001108401-mRNA-1"/>
    <property type="gene ID" value="HPBE_0001108401"/>
</dbReference>
<gene>
    <name evidence="3" type="ORF">HPBE_LOCUS11085</name>
</gene>
<dbReference type="Gene3D" id="3.30.1120.90">
    <property type="entry name" value="Nucleosome assembly protein"/>
    <property type="match status" value="1"/>
</dbReference>
<dbReference type="PANTHER" id="PTHR11875">
    <property type="entry name" value="TESTIS-SPECIFIC Y-ENCODED PROTEIN"/>
    <property type="match status" value="1"/>
</dbReference>
<dbReference type="EMBL" id="UZAH01026980">
    <property type="protein sequence ID" value="VDO87389.1"/>
    <property type="molecule type" value="Genomic_DNA"/>
</dbReference>
<organism evidence="4 5">
    <name type="scientific">Heligmosomoides polygyrus</name>
    <name type="common">Parasitic roundworm</name>
    <dbReference type="NCBI Taxonomy" id="6339"/>
    <lineage>
        <taxon>Eukaryota</taxon>
        <taxon>Metazoa</taxon>
        <taxon>Ecdysozoa</taxon>
        <taxon>Nematoda</taxon>
        <taxon>Chromadorea</taxon>
        <taxon>Rhabditida</taxon>
        <taxon>Rhabditina</taxon>
        <taxon>Rhabditomorpha</taxon>
        <taxon>Strongyloidea</taxon>
        <taxon>Heligmosomidae</taxon>
        <taxon>Heligmosomoides</taxon>
    </lineage>
</organism>